<keyword evidence="3" id="KW-1185">Reference proteome</keyword>
<reference evidence="2" key="1">
    <citation type="submission" date="2022-08" db="EMBL/GenBank/DDBJ databases">
        <authorList>
            <person name="Kallberg Y."/>
            <person name="Tangrot J."/>
            <person name="Rosling A."/>
        </authorList>
    </citation>
    <scope>NUCLEOTIDE SEQUENCE</scope>
    <source>
        <strain evidence="2">Wild A</strain>
    </source>
</reference>
<comment type="caution">
    <text evidence="2">The sequence shown here is derived from an EMBL/GenBank/DDBJ whole genome shotgun (WGS) entry which is preliminary data.</text>
</comment>
<dbReference type="Proteomes" id="UP001153678">
    <property type="component" value="Unassembled WGS sequence"/>
</dbReference>
<sequence>MRIWLKNKRKGHESIIWSDTQVTELLEKVTRKIIEKEIEDNRDASDVESIDSEQQENSSSEEDKDINHEEDNEEEVEKEANEVKDIDDSDVFPETDPPCLPFSIPMLNEMYKIKLQGIDNMDSGNSKDLAKEVLNKKYEDILGMVHNVYMKHEEIVRLIHKIENKIQDFNKEDLY</sequence>
<proteinExistence type="predicted"/>
<feature type="region of interest" description="Disordered" evidence="1">
    <location>
        <begin position="36"/>
        <end position="98"/>
    </location>
</feature>
<evidence type="ECO:0000256" key="1">
    <source>
        <dbReference type="SAM" id="MobiDB-lite"/>
    </source>
</evidence>
<protein>
    <submittedName>
        <fullName evidence="2">5112_t:CDS:1</fullName>
    </submittedName>
</protein>
<feature type="compositionally biased region" description="Acidic residues" evidence="1">
    <location>
        <begin position="46"/>
        <end position="77"/>
    </location>
</feature>
<evidence type="ECO:0000313" key="2">
    <source>
        <dbReference type="EMBL" id="CAI2167280.1"/>
    </source>
</evidence>
<dbReference type="EMBL" id="CAMKVN010000376">
    <property type="protein sequence ID" value="CAI2167280.1"/>
    <property type="molecule type" value="Genomic_DNA"/>
</dbReference>
<accession>A0A9W4SFR2</accession>
<organism evidence="2 3">
    <name type="scientific">Funneliformis geosporum</name>
    <dbReference type="NCBI Taxonomy" id="1117311"/>
    <lineage>
        <taxon>Eukaryota</taxon>
        <taxon>Fungi</taxon>
        <taxon>Fungi incertae sedis</taxon>
        <taxon>Mucoromycota</taxon>
        <taxon>Glomeromycotina</taxon>
        <taxon>Glomeromycetes</taxon>
        <taxon>Glomerales</taxon>
        <taxon>Glomeraceae</taxon>
        <taxon>Funneliformis</taxon>
    </lineage>
</organism>
<dbReference type="OrthoDB" id="10487569at2759"/>
<feature type="compositionally biased region" description="Basic and acidic residues" evidence="1">
    <location>
        <begin position="36"/>
        <end position="45"/>
    </location>
</feature>
<name>A0A9W4SFR2_9GLOM</name>
<evidence type="ECO:0000313" key="3">
    <source>
        <dbReference type="Proteomes" id="UP001153678"/>
    </source>
</evidence>
<dbReference type="AlphaFoldDB" id="A0A9W4SFR2"/>
<gene>
    <name evidence="2" type="ORF">FWILDA_LOCUS2994</name>
</gene>